<reference evidence="7 8" key="1">
    <citation type="submission" date="2020-05" db="EMBL/GenBank/DDBJ databases">
        <title>Distinct polysaccharide utilization as determinants for interspecies competition between intestinal Prevotella spp.</title>
        <authorList>
            <person name="Galvez E.J.C."/>
            <person name="Iljazovic A."/>
            <person name="Strowig T."/>
        </authorList>
    </citation>
    <scope>NUCLEOTIDE SEQUENCE [LARGE SCALE GENOMIC DNA]</scope>
    <source>
        <strain evidence="7 8">PMUR</strain>
    </source>
</reference>
<evidence type="ECO:0000256" key="5">
    <source>
        <dbReference type="ARBA" id="ARBA00023136"/>
    </source>
</evidence>
<organism evidence="7 8">
    <name type="scientific">Xylanibacter muris</name>
    <dbReference type="NCBI Taxonomy" id="2736290"/>
    <lineage>
        <taxon>Bacteria</taxon>
        <taxon>Pseudomonadati</taxon>
        <taxon>Bacteroidota</taxon>
        <taxon>Bacteroidia</taxon>
        <taxon>Bacteroidales</taxon>
        <taxon>Prevotellaceae</taxon>
        <taxon>Xylanibacter</taxon>
    </lineage>
</organism>
<dbReference type="PANTHER" id="PTHR30028:SF0">
    <property type="entry name" value="PROTEIN ALUMINUM SENSITIVE 3"/>
    <property type="match status" value="1"/>
</dbReference>
<feature type="transmembrane region" description="Helical" evidence="6">
    <location>
        <begin position="92"/>
        <end position="114"/>
    </location>
</feature>
<gene>
    <name evidence="7" type="ORF">HPS56_08685</name>
</gene>
<comment type="similarity">
    <text evidence="2">Belongs to the UPF0014 family.</text>
</comment>
<feature type="transmembrane region" description="Helical" evidence="6">
    <location>
        <begin position="126"/>
        <end position="150"/>
    </location>
</feature>
<feature type="transmembrane region" description="Helical" evidence="6">
    <location>
        <begin position="37"/>
        <end position="58"/>
    </location>
</feature>
<comment type="caution">
    <text evidence="7">The sequence shown here is derived from an EMBL/GenBank/DDBJ whole genome shotgun (WGS) entry which is preliminary data.</text>
</comment>
<evidence type="ECO:0000256" key="2">
    <source>
        <dbReference type="ARBA" id="ARBA00005268"/>
    </source>
</evidence>
<evidence type="ECO:0000256" key="4">
    <source>
        <dbReference type="ARBA" id="ARBA00022989"/>
    </source>
</evidence>
<name>A0ABX2AMG0_9BACT</name>
<dbReference type="PANTHER" id="PTHR30028">
    <property type="entry name" value="UPF0014 INNER MEMBRANE PROTEIN YBBM-RELATED"/>
    <property type="match status" value="1"/>
</dbReference>
<protein>
    <submittedName>
        <fullName evidence="7">ABC transporter permease</fullName>
    </submittedName>
</protein>
<feature type="transmembrane region" description="Helical" evidence="6">
    <location>
        <begin position="223"/>
        <end position="244"/>
    </location>
</feature>
<dbReference type="Pfam" id="PF03649">
    <property type="entry name" value="UPF0014"/>
    <property type="match status" value="1"/>
</dbReference>
<comment type="subcellular location">
    <subcellularLocation>
        <location evidence="1">Membrane</location>
        <topology evidence="1">Multi-pass membrane protein</topology>
    </subcellularLocation>
</comment>
<dbReference type="EMBL" id="JABKKF010000007">
    <property type="protein sequence ID" value="NPD92416.1"/>
    <property type="molecule type" value="Genomic_DNA"/>
</dbReference>
<dbReference type="RefSeq" id="WP_172275748.1">
    <property type="nucleotide sequence ID" value="NZ_CASGMU010000006.1"/>
</dbReference>
<feature type="transmembrane region" description="Helical" evidence="6">
    <location>
        <begin position="189"/>
        <end position="211"/>
    </location>
</feature>
<feature type="transmembrane region" description="Helical" evidence="6">
    <location>
        <begin position="6"/>
        <end position="25"/>
    </location>
</feature>
<keyword evidence="8" id="KW-1185">Reference proteome</keyword>
<evidence type="ECO:0000256" key="3">
    <source>
        <dbReference type="ARBA" id="ARBA00022692"/>
    </source>
</evidence>
<feature type="transmembrane region" description="Helical" evidence="6">
    <location>
        <begin position="64"/>
        <end position="83"/>
    </location>
</feature>
<sequence>METTDISYISMVVGLLLMAVPIYIFRFFKVPLISSTVIATVRMVVQLFLIGLYLKYLFVLNSPWVNFLWVILMVVVASFTAAVRTRLRRRTILLPLCVGLSASALCVGLYFLFVVLRLANPFDARYFVPIMGILMGNMLTVNVMALNTFYDGIERERQLYYYLLGNGATHLEAVTPFVRRAMEKAFAPCIANMAVMGLVSLPGTMIGQILGGSAPGIAIKYQMMIIVITFSASMLSLVITLFMADRRSFDGFGRLKDVRLRN</sequence>
<evidence type="ECO:0000256" key="6">
    <source>
        <dbReference type="SAM" id="Phobius"/>
    </source>
</evidence>
<accession>A0ABX2AMG0</accession>
<keyword evidence="4 6" id="KW-1133">Transmembrane helix</keyword>
<keyword evidence="3 6" id="KW-0812">Transmembrane</keyword>
<dbReference type="Proteomes" id="UP000714420">
    <property type="component" value="Unassembled WGS sequence"/>
</dbReference>
<evidence type="ECO:0000256" key="1">
    <source>
        <dbReference type="ARBA" id="ARBA00004141"/>
    </source>
</evidence>
<keyword evidence="5 6" id="KW-0472">Membrane</keyword>
<evidence type="ECO:0000313" key="8">
    <source>
        <dbReference type="Proteomes" id="UP000714420"/>
    </source>
</evidence>
<dbReference type="InterPro" id="IPR005226">
    <property type="entry name" value="UPF0014_fam"/>
</dbReference>
<evidence type="ECO:0000313" key="7">
    <source>
        <dbReference type="EMBL" id="NPD92416.1"/>
    </source>
</evidence>
<proteinExistence type="inferred from homology"/>